<dbReference type="InterPro" id="IPR000914">
    <property type="entry name" value="SBP_5_dom"/>
</dbReference>
<dbReference type="SUPFAM" id="SSF53850">
    <property type="entry name" value="Periplasmic binding protein-like II"/>
    <property type="match status" value="1"/>
</dbReference>
<dbReference type="InterPro" id="IPR039424">
    <property type="entry name" value="SBP_5"/>
</dbReference>
<proteinExistence type="predicted"/>
<name>A0AAW8J343_9GAMM</name>
<feature type="domain" description="Solute-binding protein family 5" evidence="2">
    <location>
        <begin position="89"/>
        <end position="500"/>
    </location>
</feature>
<dbReference type="EMBL" id="JAVIDL010000002">
    <property type="protein sequence ID" value="MDQ8934396.1"/>
    <property type="molecule type" value="Genomic_DNA"/>
</dbReference>
<dbReference type="InterPro" id="IPR030678">
    <property type="entry name" value="Peptide/Ni-bd"/>
</dbReference>
<gene>
    <name evidence="3" type="ORF">RFH47_01350</name>
</gene>
<accession>A0AAW8J343</accession>
<dbReference type="GO" id="GO:0030288">
    <property type="term" value="C:outer membrane-bounded periplasmic space"/>
    <property type="evidence" value="ECO:0007669"/>
    <property type="project" value="TreeGrafter"/>
</dbReference>
<dbReference type="GO" id="GO:1904680">
    <property type="term" value="F:peptide transmembrane transporter activity"/>
    <property type="evidence" value="ECO:0007669"/>
    <property type="project" value="TreeGrafter"/>
</dbReference>
<keyword evidence="1" id="KW-0732">Signal</keyword>
<comment type="caution">
    <text evidence="3">The sequence shown here is derived from an EMBL/GenBank/DDBJ whole genome shotgun (WGS) entry which is preliminary data.</text>
</comment>
<dbReference type="PIRSF" id="PIRSF002741">
    <property type="entry name" value="MppA"/>
    <property type="match status" value="1"/>
</dbReference>
<dbReference type="Gene3D" id="3.40.190.10">
    <property type="entry name" value="Periplasmic binding protein-like II"/>
    <property type="match status" value="1"/>
</dbReference>
<dbReference type="GO" id="GO:0015833">
    <property type="term" value="P:peptide transport"/>
    <property type="evidence" value="ECO:0007669"/>
    <property type="project" value="TreeGrafter"/>
</dbReference>
<reference evidence="3" key="1">
    <citation type="submission" date="2023-08" db="EMBL/GenBank/DDBJ databases">
        <title>Emergence of clinically-relevant ST2 carbapenem-resistant Acinetobacter baumannii strains in hospital sewages in Zhejiang, East of China.</title>
        <authorList>
            <person name="Kaichao C."/>
            <person name="Zhang R."/>
        </authorList>
    </citation>
    <scope>NUCLEOTIDE SEQUENCE</scope>
    <source>
        <strain evidence="3">M-RB-37</strain>
    </source>
</reference>
<dbReference type="CDD" id="cd08497">
    <property type="entry name" value="MbnE-like"/>
    <property type="match status" value="1"/>
</dbReference>
<dbReference type="PANTHER" id="PTHR30290">
    <property type="entry name" value="PERIPLASMIC BINDING COMPONENT OF ABC TRANSPORTER"/>
    <property type="match status" value="1"/>
</dbReference>
<evidence type="ECO:0000259" key="2">
    <source>
        <dbReference type="Pfam" id="PF00496"/>
    </source>
</evidence>
<dbReference type="Proteomes" id="UP001243844">
    <property type="component" value="Unassembled WGS sequence"/>
</dbReference>
<organism evidence="3 4">
    <name type="scientific">Acinetobacter rudis</name>
    <dbReference type="NCBI Taxonomy" id="632955"/>
    <lineage>
        <taxon>Bacteria</taxon>
        <taxon>Pseudomonadati</taxon>
        <taxon>Pseudomonadota</taxon>
        <taxon>Gammaproteobacteria</taxon>
        <taxon>Moraxellales</taxon>
        <taxon>Moraxellaceae</taxon>
        <taxon>Acinetobacter</taxon>
    </lineage>
</organism>
<dbReference type="Pfam" id="PF00496">
    <property type="entry name" value="SBP_bac_5"/>
    <property type="match status" value="1"/>
</dbReference>
<dbReference type="Gene3D" id="3.10.105.10">
    <property type="entry name" value="Dipeptide-binding Protein, Domain 3"/>
    <property type="match status" value="1"/>
</dbReference>
<dbReference type="PANTHER" id="PTHR30290:SF64">
    <property type="entry name" value="ABC TRANSPORTER PERIPLASMIC BINDING PROTEIN"/>
    <property type="match status" value="1"/>
</dbReference>
<dbReference type="AlphaFoldDB" id="A0AAW8J343"/>
<evidence type="ECO:0000256" key="1">
    <source>
        <dbReference type="ARBA" id="ARBA00022729"/>
    </source>
</evidence>
<dbReference type="GO" id="GO:0042884">
    <property type="term" value="P:microcin transport"/>
    <property type="evidence" value="ECO:0007669"/>
    <property type="project" value="TreeGrafter"/>
</dbReference>
<protein>
    <submittedName>
        <fullName evidence="3">Extracellular solute-binding protein</fullName>
    </submittedName>
</protein>
<dbReference type="GO" id="GO:0043190">
    <property type="term" value="C:ATP-binding cassette (ABC) transporter complex"/>
    <property type="evidence" value="ECO:0007669"/>
    <property type="project" value="InterPro"/>
</dbReference>
<sequence length="601" mass="69256">MGLLICSPMTYAKPQTTAYLSMYGHTRYAQVPYLPYANPQAPKGGRLIRAELSTFDNLNSMNGKGSYADGIENVFDSLMSRSLDEPGVMYPLLAEKVTFDPEQSDYIIFHLNPQARFSNGQPVTAEDVKFTFDTYQTKANYGLQMYIADLAKTEVLSKHQVKMTFKTKNNTEIASIVAELAIYSKADWQNKDFSRITLQPIIGSGPYIIDTIDAGRSISYKRNPNYWGRDLMVNRGRYNFDQIKYLYFRSTDAAFEAFKAGQYTLHNEKFTKNWMVGYQFPAVQAGVIKKQALQTHNPTPTQSYVFNNRRAPLNDIYMRQALSYAYDFEWLNKTLFYGQTQRLNSYFQNSELEAKGPPSKAELEILEPYLARLHPLQRKGVLESWAYPVSDGGGFNRDNLLKARQILLHAGYRYKNGILVDLKGQPIRFEFLIHQQNLQRSILPFIRNVKKLGIQIDLRLVDLPQYLERMRNHDFDLTTLVMPQSISPGNEQAQMWGSQAADEAGNYNYAGIKNPVLDELIAKLVQAPNREQLVLYSRVVDRVVRAGYYQLMTYNNPYNWYATWNMYQQPTQSPLLSTGIDYWWVDPEKAEKVSHYFKGNK</sequence>
<evidence type="ECO:0000313" key="4">
    <source>
        <dbReference type="Proteomes" id="UP001243844"/>
    </source>
</evidence>
<evidence type="ECO:0000313" key="3">
    <source>
        <dbReference type="EMBL" id="MDQ8934396.1"/>
    </source>
</evidence>